<proteinExistence type="predicted"/>
<comment type="caution">
    <text evidence="1">The sequence shown here is derived from an EMBL/GenBank/DDBJ whole genome shotgun (WGS) entry which is preliminary data.</text>
</comment>
<dbReference type="EMBL" id="MU266432">
    <property type="protein sequence ID" value="KAH7924146.1"/>
    <property type="molecule type" value="Genomic_DNA"/>
</dbReference>
<reference evidence="1" key="1">
    <citation type="journal article" date="2021" name="New Phytol.">
        <title>Evolutionary innovations through gain and loss of genes in the ectomycorrhizal Boletales.</title>
        <authorList>
            <person name="Wu G."/>
            <person name="Miyauchi S."/>
            <person name="Morin E."/>
            <person name="Kuo A."/>
            <person name="Drula E."/>
            <person name="Varga T."/>
            <person name="Kohler A."/>
            <person name="Feng B."/>
            <person name="Cao Y."/>
            <person name="Lipzen A."/>
            <person name="Daum C."/>
            <person name="Hundley H."/>
            <person name="Pangilinan J."/>
            <person name="Johnson J."/>
            <person name="Barry K."/>
            <person name="LaButti K."/>
            <person name="Ng V."/>
            <person name="Ahrendt S."/>
            <person name="Min B."/>
            <person name="Choi I.G."/>
            <person name="Park H."/>
            <person name="Plett J.M."/>
            <person name="Magnuson J."/>
            <person name="Spatafora J.W."/>
            <person name="Nagy L.G."/>
            <person name="Henrissat B."/>
            <person name="Grigoriev I.V."/>
            <person name="Yang Z.L."/>
            <person name="Xu J."/>
            <person name="Martin F.M."/>
        </authorList>
    </citation>
    <scope>NUCLEOTIDE SEQUENCE</scope>
    <source>
        <strain evidence="1">KUC20120723A-06</strain>
    </source>
</reference>
<sequence length="447" mass="48340">MCEQVEPPESPRDGGPSFASTASDELEHYTCDDPPTCRPSLPRMKSCLKNSPSQSGTSTPIESDTTYELKKRVAFSESGMEEVYEADEWDRTPADVAQRLSYEDILELKQIQRSLPRAEQPHDPLSSRPHSVFLKHVPIPLLPFNPTTISASPSTPSPTTSPSPHSPPSTPPVYAYKPPAFIPPPPPPPRPTTSTPFSPPSGSNLPPPRRTFQFLTLLDETSANSTPPPSTPSTPVIHPTSSSMLCPPASDALDTTYPSDTESSTPSLTTASLSPAPSLPSDSPAPSPAPSPTIYHTHHDDDQDDDFILNLDVDADVDPSAQHANYNPYFPPISPFHAKFPSQHRAPVSSFHTRFPNTHSVVKPASVAQKLILEAVPSPGLPAPSPLELSQASPLDFEQSRGPPRIRMPVLPLMDADASLPSPPKDVSLFAIDHREVLSPSLSRRTH</sequence>
<organism evidence="1 2">
    <name type="scientific">Leucogyrophana mollusca</name>
    <dbReference type="NCBI Taxonomy" id="85980"/>
    <lineage>
        <taxon>Eukaryota</taxon>
        <taxon>Fungi</taxon>
        <taxon>Dikarya</taxon>
        <taxon>Basidiomycota</taxon>
        <taxon>Agaricomycotina</taxon>
        <taxon>Agaricomycetes</taxon>
        <taxon>Agaricomycetidae</taxon>
        <taxon>Boletales</taxon>
        <taxon>Boletales incertae sedis</taxon>
        <taxon>Leucogyrophana</taxon>
    </lineage>
</organism>
<dbReference type="Proteomes" id="UP000790709">
    <property type="component" value="Unassembled WGS sequence"/>
</dbReference>
<accession>A0ACB8BEM7</accession>
<evidence type="ECO:0000313" key="1">
    <source>
        <dbReference type="EMBL" id="KAH7924146.1"/>
    </source>
</evidence>
<keyword evidence="2" id="KW-1185">Reference proteome</keyword>
<name>A0ACB8BEM7_9AGAM</name>
<gene>
    <name evidence="1" type="ORF">BV22DRAFT_1035481</name>
</gene>
<protein>
    <submittedName>
        <fullName evidence="1">Uncharacterized protein</fullName>
    </submittedName>
</protein>
<evidence type="ECO:0000313" key="2">
    <source>
        <dbReference type="Proteomes" id="UP000790709"/>
    </source>
</evidence>